<gene>
    <name evidence="2" type="ORF">FWK35_00016984</name>
</gene>
<evidence type="ECO:0000313" key="3">
    <source>
        <dbReference type="Proteomes" id="UP000478052"/>
    </source>
</evidence>
<proteinExistence type="predicted"/>
<protein>
    <submittedName>
        <fullName evidence="2">BED-type domain-containing protein</fullName>
    </submittedName>
</protein>
<sequence>MKKSTYLKAKFCLRGLKCLRCLRYLRLLTFYIIVVFLLHTEELETTNLSTIRQLFNKSMGILWSNEVEHEHVYLFVSDAQHI</sequence>
<evidence type="ECO:0000256" key="1">
    <source>
        <dbReference type="SAM" id="Phobius"/>
    </source>
</evidence>
<dbReference type="Proteomes" id="UP000478052">
    <property type="component" value="Unassembled WGS sequence"/>
</dbReference>
<comment type="caution">
    <text evidence="2">The sequence shown here is derived from an EMBL/GenBank/DDBJ whole genome shotgun (WGS) entry which is preliminary data.</text>
</comment>
<keyword evidence="1" id="KW-0812">Transmembrane</keyword>
<dbReference type="EMBL" id="VUJU01007504">
    <property type="protein sequence ID" value="KAF0744849.1"/>
    <property type="molecule type" value="Genomic_DNA"/>
</dbReference>
<feature type="transmembrane region" description="Helical" evidence="1">
    <location>
        <begin position="21"/>
        <end position="39"/>
    </location>
</feature>
<accession>A0A6G0XWD5</accession>
<name>A0A6G0XWD5_APHCR</name>
<keyword evidence="1" id="KW-1133">Transmembrane helix</keyword>
<keyword evidence="1" id="KW-0472">Membrane</keyword>
<keyword evidence="3" id="KW-1185">Reference proteome</keyword>
<organism evidence="2 3">
    <name type="scientific">Aphis craccivora</name>
    <name type="common">Cowpea aphid</name>
    <dbReference type="NCBI Taxonomy" id="307492"/>
    <lineage>
        <taxon>Eukaryota</taxon>
        <taxon>Metazoa</taxon>
        <taxon>Ecdysozoa</taxon>
        <taxon>Arthropoda</taxon>
        <taxon>Hexapoda</taxon>
        <taxon>Insecta</taxon>
        <taxon>Pterygota</taxon>
        <taxon>Neoptera</taxon>
        <taxon>Paraneoptera</taxon>
        <taxon>Hemiptera</taxon>
        <taxon>Sternorrhyncha</taxon>
        <taxon>Aphidomorpha</taxon>
        <taxon>Aphidoidea</taxon>
        <taxon>Aphididae</taxon>
        <taxon>Aphidini</taxon>
        <taxon>Aphis</taxon>
        <taxon>Aphis</taxon>
    </lineage>
</organism>
<evidence type="ECO:0000313" key="2">
    <source>
        <dbReference type="EMBL" id="KAF0744849.1"/>
    </source>
</evidence>
<dbReference type="AlphaFoldDB" id="A0A6G0XWD5"/>
<reference evidence="2 3" key="1">
    <citation type="submission" date="2019-08" db="EMBL/GenBank/DDBJ databases">
        <title>Whole genome of Aphis craccivora.</title>
        <authorList>
            <person name="Voronova N.V."/>
            <person name="Shulinski R.S."/>
            <person name="Bandarenka Y.V."/>
            <person name="Zhorov D.G."/>
            <person name="Warner D."/>
        </authorList>
    </citation>
    <scope>NUCLEOTIDE SEQUENCE [LARGE SCALE GENOMIC DNA]</scope>
    <source>
        <strain evidence="2">180601</strain>
        <tissue evidence="2">Whole Body</tissue>
    </source>
</reference>